<dbReference type="SUPFAM" id="SSF52129">
    <property type="entry name" value="Caspase-like"/>
    <property type="match status" value="1"/>
</dbReference>
<keyword evidence="2" id="KW-1185">Reference proteome</keyword>
<evidence type="ECO:0000313" key="1">
    <source>
        <dbReference type="EMBL" id="KAK8836862.1"/>
    </source>
</evidence>
<gene>
    <name evidence="1" type="ORF">M9Y10_037387</name>
</gene>
<proteinExistence type="predicted"/>
<reference evidence="1 2" key="1">
    <citation type="submission" date="2024-04" db="EMBL/GenBank/DDBJ databases">
        <title>Tritrichomonas musculus Genome.</title>
        <authorList>
            <person name="Alves-Ferreira E."/>
            <person name="Grigg M."/>
            <person name="Lorenzi H."/>
            <person name="Galac M."/>
        </authorList>
    </citation>
    <scope>NUCLEOTIDE SEQUENCE [LARGE SCALE GENOMIC DNA]</scope>
    <source>
        <strain evidence="1 2">EAF2021</strain>
    </source>
</reference>
<accession>A0ABR2GTI5</accession>
<evidence type="ECO:0008006" key="3">
    <source>
        <dbReference type="Google" id="ProtNLM"/>
    </source>
</evidence>
<dbReference type="Gene3D" id="3.40.50.12660">
    <property type="match status" value="1"/>
</dbReference>
<protein>
    <recommendedName>
        <fullName evidence="3">Caspase family p20 domain-containing protein</fullName>
    </recommendedName>
</protein>
<dbReference type="Proteomes" id="UP001470230">
    <property type="component" value="Unassembled WGS sequence"/>
</dbReference>
<sequence length="282" mass="32109">MTFVDIPDKKQKHPHYEHRTIKLDLHNNKFSSKKFHNIRKVSTQKKLIKSFGRIGMCLNGKNSESIPAKDFSKACFILVNSYENEDTDLGVGPLNDGYLVGLKHHRLGFKVFYLYNPQCNEFADLLGFFLKNTKDALTVFYSGRDMSSCGTQGIEFMNGSLSKNEISKIIEENNNGKARVMFITDSLGGGSVFDIKTSNQKNGVAEPNMITFFVTKSCSPESKEGKRSHGIFTYYFCKITSERPNITPKRLLERMNPSLSRFSEIFRCQVTNQKLVDSPIFF</sequence>
<comment type="caution">
    <text evidence="1">The sequence shown here is derived from an EMBL/GenBank/DDBJ whole genome shotgun (WGS) entry which is preliminary data.</text>
</comment>
<name>A0ABR2GTI5_9EUKA</name>
<dbReference type="InterPro" id="IPR029030">
    <property type="entry name" value="Caspase-like_dom_sf"/>
</dbReference>
<organism evidence="1 2">
    <name type="scientific">Tritrichomonas musculus</name>
    <dbReference type="NCBI Taxonomy" id="1915356"/>
    <lineage>
        <taxon>Eukaryota</taxon>
        <taxon>Metamonada</taxon>
        <taxon>Parabasalia</taxon>
        <taxon>Tritrichomonadida</taxon>
        <taxon>Tritrichomonadidae</taxon>
        <taxon>Tritrichomonas</taxon>
    </lineage>
</organism>
<dbReference type="EMBL" id="JAPFFF010000063">
    <property type="protein sequence ID" value="KAK8836862.1"/>
    <property type="molecule type" value="Genomic_DNA"/>
</dbReference>
<evidence type="ECO:0000313" key="2">
    <source>
        <dbReference type="Proteomes" id="UP001470230"/>
    </source>
</evidence>